<evidence type="ECO:0000313" key="3">
    <source>
        <dbReference type="EMBL" id="SDY82134.1"/>
    </source>
</evidence>
<dbReference type="PANTHER" id="PTHR41259:SF1">
    <property type="entry name" value="DOUBLE-STRAND BREAK REPAIR RAD50 ATPASE, PUTATIVE-RELATED"/>
    <property type="match status" value="1"/>
</dbReference>
<dbReference type="EMBL" id="FNPF01000019">
    <property type="protein sequence ID" value="SDY82134.1"/>
    <property type="molecule type" value="Genomic_DNA"/>
</dbReference>
<protein>
    <submittedName>
        <fullName evidence="3">Uncharacterized protein YhaN</fullName>
    </submittedName>
</protein>
<feature type="domain" description="YhaN AAA" evidence="2">
    <location>
        <begin position="1"/>
        <end position="206"/>
    </location>
</feature>
<name>A0A1H3N052_9RHOB</name>
<dbReference type="AlphaFoldDB" id="A0A1H3N052"/>
<dbReference type="SUPFAM" id="SSF52540">
    <property type="entry name" value="P-loop containing nucleoside triphosphate hydrolases"/>
    <property type="match status" value="1"/>
</dbReference>
<proteinExistence type="predicted"/>
<evidence type="ECO:0000256" key="1">
    <source>
        <dbReference type="SAM" id="Coils"/>
    </source>
</evidence>
<reference evidence="3 4" key="1">
    <citation type="submission" date="2016-10" db="EMBL/GenBank/DDBJ databases">
        <authorList>
            <person name="de Groot N.N."/>
        </authorList>
    </citation>
    <scope>NUCLEOTIDE SEQUENCE [LARGE SCALE GENOMIC DNA]</scope>
    <source>
        <strain evidence="3 4">DSM 26880</strain>
    </source>
</reference>
<feature type="coiled-coil region" evidence="1">
    <location>
        <begin position="175"/>
        <end position="202"/>
    </location>
</feature>
<feature type="coiled-coil region" evidence="1">
    <location>
        <begin position="781"/>
        <end position="844"/>
    </location>
</feature>
<dbReference type="OrthoDB" id="9764467at2"/>
<dbReference type="RefSeq" id="WP_089885449.1">
    <property type="nucleotide sequence ID" value="NZ_FNPF01000019.1"/>
</dbReference>
<dbReference type="Gene3D" id="3.40.50.300">
    <property type="entry name" value="P-loop containing nucleotide triphosphate hydrolases"/>
    <property type="match status" value="2"/>
</dbReference>
<keyword evidence="1" id="KW-0175">Coiled coil</keyword>
<feature type="coiled-coil region" evidence="1">
    <location>
        <begin position="335"/>
        <end position="404"/>
    </location>
</feature>
<dbReference type="STRING" id="321339.SAMN05444340_11955"/>
<evidence type="ECO:0000259" key="2">
    <source>
        <dbReference type="Pfam" id="PF13514"/>
    </source>
</evidence>
<gene>
    <name evidence="3" type="ORF">SAMN05444340_11955</name>
</gene>
<keyword evidence="4" id="KW-1185">Reference proteome</keyword>
<accession>A0A1H3N052</accession>
<dbReference type="Proteomes" id="UP000199286">
    <property type="component" value="Unassembled WGS sequence"/>
</dbReference>
<dbReference type="InterPro" id="IPR027417">
    <property type="entry name" value="P-loop_NTPase"/>
</dbReference>
<sequence length="1143" mass="125307">MRFRKLQVERFGHFTDREFDFGDGSQGDFHIIYGSNEAGKTTTMEAALRLLFGFPHSDAYAFRHALANLQVSAELDIDGKTVRFTRVKKRGSSLLDATGAALPDTALNAHLGGLTEKDFRDLLCLDDKTIEEGGEAIMQAKGDIGALLFSAASGLPDLTAALDQMRKERDDLWRKQAQKTRMAELKSELAEIDRDLRNADVTTSKWKTLKQEQQRALKAEQDAMAERSGLARRLGRLKAMQNAIPLLRRIDSLEAELDEVSDYPAALDFDPEKLVDMISEDNAQKREIERLGNLIDETGRTREGLSRNTPILPLSAALDECRTLKERVATEQHDIERRRAEREACEDRMRALVRDIGLHEDVTLESVVLAAHEINALDECLSSLKDARKEKASAQRELDGAIETEARARKAVRQAEDALPAQEAISAILERHDAYALGVEAAKADQAIAAAHDALEQGLMALGIKARTIQDLPVCPMSEAEARRVEQQGATLGKTVSILEAQIADLEKDLAQCQARVAALRKQDHSTDDTTARQLRADRDGHWSAHKIALTAETAELFESAMRRVDDALDATLSRARDLAQLSQAEIADAETAAALDVARGQRDTALSNLRALLDDVVALARAAGIPEPRTISDWLGWVTNHAVAAKAADAFHQVSRKQAPTLERSLALLEALRPRLTGGNLDLQAAIARAREIAENEAATRAAHTTAQAELATAEAETSRRRGMYEKCATGVAKANRAWREKVVARFGDTVDTAAMENSLGLLRELREEGQRRATAAQRVSAMENDEQALQARVEALCTEYAQEPTGSPLSTFDALGAAANAAHAAEDDYAKLSNIIAEAEAARDVAQGKRRGFEDDCRIMASAFPDHVAIETLADLRREALLASPIITKRREREQAVAELLRHLSVETIEEARSSLDGVDPADLAADIETAQSSEEACDAAVSNAIAARVDAGREVSNVTGSDTVAALMERRSAVELEMEAIVEQYMILDSGIRQADAAIRRYRDAHRSGMLDTTQKVFSALTKGAYPSLSTQPDGAIETLIAIDAYGASKRADEMSKGTRFQLYLALRAAAYEQLITQDVRLPFLCDDIFETFDEDRTEAACVVLDQIGQAGQAIYLTHHRHVVEIAQRVCKVEPTIHRI</sequence>
<dbReference type="InterPro" id="IPR038734">
    <property type="entry name" value="YhaN_AAA"/>
</dbReference>
<feature type="coiled-coil region" evidence="1">
    <location>
        <begin position="496"/>
        <end position="523"/>
    </location>
</feature>
<evidence type="ECO:0000313" key="4">
    <source>
        <dbReference type="Proteomes" id="UP000199286"/>
    </source>
</evidence>
<organism evidence="3 4">
    <name type="scientific">Citreimonas salinaria</name>
    <dbReference type="NCBI Taxonomy" id="321339"/>
    <lineage>
        <taxon>Bacteria</taxon>
        <taxon>Pseudomonadati</taxon>
        <taxon>Pseudomonadota</taxon>
        <taxon>Alphaproteobacteria</taxon>
        <taxon>Rhodobacterales</taxon>
        <taxon>Roseobacteraceae</taxon>
        <taxon>Citreimonas</taxon>
    </lineage>
</organism>
<dbReference type="Pfam" id="PF13514">
    <property type="entry name" value="AAA_27"/>
    <property type="match status" value="1"/>
</dbReference>
<dbReference type="PANTHER" id="PTHR41259">
    <property type="entry name" value="DOUBLE-STRAND BREAK REPAIR RAD50 ATPASE, PUTATIVE-RELATED"/>
    <property type="match status" value="1"/>
</dbReference>